<gene>
    <name evidence="2" type="ORF">ACFQJ9_09905</name>
</gene>
<dbReference type="InterPro" id="IPR055944">
    <property type="entry name" value="DUF7522"/>
</dbReference>
<accession>A0ABD5Z411</accession>
<dbReference type="Pfam" id="PF24366">
    <property type="entry name" value="DUF7522"/>
    <property type="match status" value="1"/>
</dbReference>
<dbReference type="RefSeq" id="WP_279529647.1">
    <property type="nucleotide sequence ID" value="NZ_CP122312.1"/>
</dbReference>
<reference evidence="2 3" key="1">
    <citation type="journal article" date="2019" name="Int. J. Syst. Evol. Microbiol.">
        <title>The Global Catalogue of Microorganisms (GCM) 10K type strain sequencing project: providing services to taxonomists for standard genome sequencing and annotation.</title>
        <authorList>
            <consortium name="The Broad Institute Genomics Platform"/>
            <consortium name="The Broad Institute Genome Sequencing Center for Infectious Disease"/>
            <person name="Wu L."/>
            <person name="Ma J."/>
        </authorList>
    </citation>
    <scope>NUCLEOTIDE SEQUENCE [LARGE SCALE GENOMIC DNA]</scope>
    <source>
        <strain evidence="2 3">XZGYJ-43</strain>
    </source>
</reference>
<dbReference type="Proteomes" id="UP001596447">
    <property type="component" value="Unassembled WGS sequence"/>
</dbReference>
<evidence type="ECO:0000256" key="1">
    <source>
        <dbReference type="SAM" id="MobiDB-lite"/>
    </source>
</evidence>
<comment type="caution">
    <text evidence="2">The sequence shown here is derived from an EMBL/GenBank/DDBJ whole genome shotgun (WGS) entry which is preliminary data.</text>
</comment>
<sequence>MSSRPHRELVDYVEEQAGDYFRTAVAFTEEDWEIIYRREDLPRERAEQRAESVVGKARRREPLRQPDSPFGEFDAMIELYEGGVFTVIQESPSEGVIIALERDAARSLAGFILECRQTLDLE</sequence>
<keyword evidence="3" id="KW-1185">Reference proteome</keyword>
<feature type="region of interest" description="Disordered" evidence="1">
    <location>
        <begin position="47"/>
        <end position="69"/>
    </location>
</feature>
<evidence type="ECO:0000313" key="2">
    <source>
        <dbReference type="EMBL" id="MFC7199720.1"/>
    </source>
</evidence>
<evidence type="ECO:0000313" key="3">
    <source>
        <dbReference type="Proteomes" id="UP001596447"/>
    </source>
</evidence>
<organism evidence="2 3">
    <name type="scientific">Halospeciosus flavus</name>
    <dbReference type="NCBI Taxonomy" id="3032283"/>
    <lineage>
        <taxon>Archaea</taxon>
        <taxon>Methanobacteriati</taxon>
        <taxon>Methanobacteriota</taxon>
        <taxon>Stenosarchaea group</taxon>
        <taxon>Halobacteria</taxon>
        <taxon>Halobacteriales</taxon>
        <taxon>Halobacteriaceae</taxon>
        <taxon>Halospeciosus</taxon>
    </lineage>
</organism>
<name>A0ABD5Z411_9EURY</name>
<dbReference type="AlphaFoldDB" id="A0ABD5Z411"/>
<dbReference type="EMBL" id="JBHTAR010000011">
    <property type="protein sequence ID" value="MFC7199720.1"/>
    <property type="molecule type" value="Genomic_DNA"/>
</dbReference>
<proteinExistence type="predicted"/>
<protein>
    <submittedName>
        <fullName evidence="2">Uncharacterized protein</fullName>
    </submittedName>
</protein>